<dbReference type="AlphaFoldDB" id="A0A9C5Z2P5"/>
<dbReference type="PROSITE" id="PS51270">
    <property type="entry name" value="ZF_CTCHY"/>
    <property type="match status" value="1"/>
</dbReference>
<sequence>MTFCAQHFVFVETSEQSDKLLIKCEDETRHPHCPHGPTLLFYMKDKGPEEGFYACAAYRDRKLCNYLVPVKDLNSKHLNRIYYNLGREYRAIREKFWDETYEKEKHYCLTCNVPLKESDLQPHTEHNLLRSLSENSLKDPTSFLLPIDNAKGNAQYYFDLKALKFFENCLRKLEISKILCIGAPRLHGYLRNHCKDWLHSFLLDLDHRFHYFYDDEEFAWYNMCNNFFFDECQRRKFIRFFKIKSSQRLLLFTDPPFGCRTEPIINTLRGLSKLFNEINLLPHQPLPTFWIFPYFSEQYIQAECSAFEMCDYKINYINHLSYTDNGHKFRKLGSPVRLFTNVPLEMLKLPVREGYKYCARCERYTALENHHCNKCNKCPSKNGATYRHCLNCGICVKPYYVHCVNCQRCTQKEGHNCAEYQTKQTCRTCNKQGHTELKCSLRKV</sequence>
<evidence type="ECO:0000256" key="2">
    <source>
        <dbReference type="ARBA" id="ARBA00022490"/>
    </source>
</evidence>
<evidence type="ECO:0000256" key="4">
    <source>
        <dbReference type="ARBA" id="ARBA00022679"/>
    </source>
</evidence>
<gene>
    <name evidence="8" type="primary">LOC119638247</name>
</gene>
<organism evidence="7 8">
    <name type="scientific">Glossina fuscipes</name>
    <dbReference type="NCBI Taxonomy" id="7396"/>
    <lineage>
        <taxon>Eukaryota</taxon>
        <taxon>Metazoa</taxon>
        <taxon>Ecdysozoa</taxon>
        <taxon>Arthropoda</taxon>
        <taxon>Hexapoda</taxon>
        <taxon>Insecta</taxon>
        <taxon>Pterygota</taxon>
        <taxon>Neoptera</taxon>
        <taxon>Endopterygota</taxon>
        <taxon>Diptera</taxon>
        <taxon>Brachycera</taxon>
        <taxon>Muscomorpha</taxon>
        <taxon>Hippoboscoidea</taxon>
        <taxon>Glossinidae</taxon>
        <taxon>Glossina</taxon>
    </lineage>
</organism>
<feature type="domain" description="CTCHY-type" evidence="6">
    <location>
        <begin position="353"/>
        <end position="425"/>
    </location>
</feature>
<protein>
    <submittedName>
        <fullName evidence="8">rRNA N6-adenosine-methyltransferase ZCCHC4-like isoform X1</fullName>
    </submittedName>
</protein>
<evidence type="ECO:0000259" key="6">
    <source>
        <dbReference type="PROSITE" id="PS51270"/>
    </source>
</evidence>
<keyword evidence="4" id="KW-0808">Transferase</keyword>
<evidence type="ECO:0000313" key="7">
    <source>
        <dbReference type="Proteomes" id="UP000092443"/>
    </source>
</evidence>
<dbReference type="InterPro" id="IPR039846">
    <property type="entry name" value="ZCCHC4"/>
</dbReference>
<evidence type="ECO:0000313" key="8">
    <source>
        <dbReference type="RefSeq" id="XP_037890843.1"/>
    </source>
</evidence>
<dbReference type="InterPro" id="IPR041370">
    <property type="entry name" value="Mlase_EEF1AKMT1/ZCCHC4"/>
</dbReference>
<dbReference type="InterPro" id="IPR017921">
    <property type="entry name" value="Znf_CTCHY"/>
</dbReference>
<dbReference type="Proteomes" id="UP000092443">
    <property type="component" value="Unplaced"/>
</dbReference>
<comment type="subcellular location">
    <subcellularLocation>
        <location evidence="1">Cytoplasm</location>
    </subcellularLocation>
</comment>
<evidence type="ECO:0000256" key="5">
    <source>
        <dbReference type="PROSITE-ProRule" id="PRU00965"/>
    </source>
</evidence>
<dbReference type="Pfam" id="PF10237">
    <property type="entry name" value="N6-adenineMlase"/>
    <property type="match status" value="1"/>
</dbReference>
<evidence type="ECO:0000256" key="3">
    <source>
        <dbReference type="ARBA" id="ARBA00022603"/>
    </source>
</evidence>
<keyword evidence="5" id="KW-0479">Metal-binding</keyword>
<keyword evidence="5" id="KW-0863">Zinc-finger</keyword>
<dbReference type="KEGG" id="gfs:119638247"/>
<dbReference type="PANTHER" id="PTHR13493:SF3">
    <property type="entry name" value="RRNA N6-ADENOSINE-METHYLTRANSFERASE ZCCHC4"/>
    <property type="match status" value="1"/>
</dbReference>
<dbReference type="GeneID" id="119638247"/>
<name>A0A9C5Z2P5_9MUSC</name>
<dbReference type="GO" id="GO:0005737">
    <property type="term" value="C:cytoplasm"/>
    <property type="evidence" value="ECO:0007669"/>
    <property type="project" value="UniProtKB-SubCell"/>
</dbReference>
<keyword evidence="7" id="KW-1185">Reference proteome</keyword>
<evidence type="ECO:0000256" key="1">
    <source>
        <dbReference type="ARBA" id="ARBA00004496"/>
    </source>
</evidence>
<dbReference type="PROSITE" id="PS50216">
    <property type="entry name" value="DHHC"/>
    <property type="match status" value="1"/>
</dbReference>
<dbReference type="RefSeq" id="XP_037890843.1">
    <property type="nucleotide sequence ID" value="XM_038034915.1"/>
</dbReference>
<keyword evidence="2" id="KW-0963">Cytoplasm</keyword>
<accession>A0A9C5Z2P5</accession>
<dbReference type="GO" id="GO:0008988">
    <property type="term" value="F:rRNA (adenine-N6-)-methyltransferase activity"/>
    <property type="evidence" value="ECO:0007669"/>
    <property type="project" value="InterPro"/>
</dbReference>
<keyword evidence="3" id="KW-0489">Methyltransferase</keyword>
<reference evidence="8" key="1">
    <citation type="submission" date="2025-08" db="UniProtKB">
        <authorList>
            <consortium name="RefSeq"/>
        </authorList>
    </citation>
    <scope>IDENTIFICATION</scope>
    <source>
        <tissue evidence="8">Whole body pupa</tissue>
    </source>
</reference>
<keyword evidence="5" id="KW-0862">Zinc</keyword>
<dbReference type="PANTHER" id="PTHR13493">
    <property type="entry name" value="ZINC FINGER CCHC DOMAIN-CONTAINING"/>
    <property type="match status" value="1"/>
</dbReference>
<dbReference type="GO" id="GO:0008270">
    <property type="term" value="F:zinc ion binding"/>
    <property type="evidence" value="ECO:0007669"/>
    <property type="project" value="UniProtKB-KW"/>
</dbReference>
<dbReference type="GO" id="GO:0005730">
    <property type="term" value="C:nucleolus"/>
    <property type="evidence" value="ECO:0007669"/>
    <property type="project" value="TreeGrafter"/>
</dbReference>
<proteinExistence type="predicted"/>